<dbReference type="Gene3D" id="1.10.40.50">
    <property type="entry name" value="Probable gtpase engc, domain 3"/>
    <property type="match status" value="1"/>
</dbReference>
<evidence type="ECO:0000256" key="2">
    <source>
        <dbReference type="ARBA" id="ARBA00022517"/>
    </source>
</evidence>
<dbReference type="InterPro" id="IPR010914">
    <property type="entry name" value="RsgA_GTPase_dom"/>
</dbReference>
<dbReference type="InterPro" id="IPR012340">
    <property type="entry name" value="NA-bd_OB-fold"/>
</dbReference>
<name>A0ABW0RAH8_9BACL</name>
<reference evidence="14" key="1">
    <citation type="journal article" date="2019" name="Int. J. Syst. Evol. Microbiol.">
        <title>The Global Catalogue of Microorganisms (GCM) 10K type strain sequencing project: providing services to taxonomists for standard genome sequencing and annotation.</title>
        <authorList>
            <consortium name="The Broad Institute Genomics Platform"/>
            <consortium name="The Broad Institute Genome Sequencing Center for Infectious Disease"/>
            <person name="Wu L."/>
            <person name="Ma J."/>
        </authorList>
    </citation>
    <scope>NUCLEOTIDE SEQUENCE [LARGE SCALE GENOMIC DNA]</scope>
    <source>
        <strain evidence="14">CCUG 56331</strain>
    </source>
</reference>
<evidence type="ECO:0000256" key="3">
    <source>
        <dbReference type="ARBA" id="ARBA00022723"/>
    </source>
</evidence>
<comment type="subunit">
    <text evidence="10">Monomer. Associates with 30S ribosomal subunit, binds 16S rRNA.</text>
</comment>
<dbReference type="Gene3D" id="2.40.50.140">
    <property type="entry name" value="Nucleic acid-binding proteins"/>
    <property type="match status" value="1"/>
</dbReference>
<comment type="similarity">
    <text evidence="10">Belongs to the TRAFAC class YlqF/YawG GTPase family. RsgA subfamily.</text>
</comment>
<dbReference type="PANTHER" id="PTHR32120:SF11">
    <property type="entry name" value="SMALL RIBOSOMAL SUBUNIT BIOGENESIS GTPASE RSGA 1, MITOCHONDRIAL-RELATED"/>
    <property type="match status" value="1"/>
</dbReference>
<comment type="function">
    <text evidence="10">One of several proteins that assist in the late maturation steps of the functional core of the 30S ribosomal subunit. Helps release RbfA from mature subunits. May play a role in the assembly of ribosomal proteins into the subunit. Circularly permuted GTPase that catalyzes slow GTP hydrolysis, GTPase activity is stimulated by the 30S ribosomal subunit.</text>
</comment>
<evidence type="ECO:0000256" key="4">
    <source>
        <dbReference type="ARBA" id="ARBA00022730"/>
    </source>
</evidence>
<comment type="cofactor">
    <cofactor evidence="10">
        <name>Zn(2+)</name>
        <dbReference type="ChEBI" id="CHEBI:29105"/>
    </cofactor>
    <text evidence="10">Binds 1 zinc ion per subunit.</text>
</comment>
<dbReference type="EMBL" id="JBHSNQ010000048">
    <property type="protein sequence ID" value="MFC5541296.1"/>
    <property type="molecule type" value="Genomic_DNA"/>
</dbReference>
<dbReference type="RefSeq" id="WP_342581140.1">
    <property type="nucleotide sequence ID" value="NZ_JBHSNQ010000048.1"/>
</dbReference>
<organism evidence="13 14">
    <name type="scientific">Ureibacillus suwonensis</name>
    <dbReference type="NCBI Taxonomy" id="313007"/>
    <lineage>
        <taxon>Bacteria</taxon>
        <taxon>Bacillati</taxon>
        <taxon>Bacillota</taxon>
        <taxon>Bacilli</taxon>
        <taxon>Bacillales</taxon>
        <taxon>Caryophanaceae</taxon>
        <taxon>Ureibacillus</taxon>
    </lineage>
</organism>
<evidence type="ECO:0000256" key="5">
    <source>
        <dbReference type="ARBA" id="ARBA00022741"/>
    </source>
</evidence>
<dbReference type="InterPro" id="IPR027417">
    <property type="entry name" value="P-loop_NTPase"/>
</dbReference>
<evidence type="ECO:0000256" key="9">
    <source>
        <dbReference type="ARBA" id="ARBA00023134"/>
    </source>
</evidence>
<evidence type="ECO:0000256" key="7">
    <source>
        <dbReference type="ARBA" id="ARBA00022833"/>
    </source>
</evidence>
<keyword evidence="5 10" id="KW-0547">Nucleotide-binding</keyword>
<feature type="binding site" evidence="10">
    <location>
        <position position="253"/>
    </location>
    <ligand>
        <name>Zn(2+)</name>
        <dbReference type="ChEBI" id="CHEBI:29105"/>
    </ligand>
</feature>
<feature type="binding site" evidence="10">
    <location>
        <position position="248"/>
    </location>
    <ligand>
        <name>Zn(2+)</name>
        <dbReference type="ChEBI" id="CHEBI:29105"/>
    </ligand>
</feature>
<dbReference type="HAMAP" id="MF_01820">
    <property type="entry name" value="GTPase_RsgA"/>
    <property type="match status" value="1"/>
</dbReference>
<feature type="binding site" evidence="10">
    <location>
        <begin position="113"/>
        <end position="116"/>
    </location>
    <ligand>
        <name>GTP</name>
        <dbReference type="ChEBI" id="CHEBI:37565"/>
    </ligand>
</feature>
<dbReference type="Pfam" id="PF16745">
    <property type="entry name" value="RsgA_N"/>
    <property type="match status" value="1"/>
</dbReference>
<dbReference type="Proteomes" id="UP001595978">
    <property type="component" value="Unassembled WGS sequence"/>
</dbReference>
<evidence type="ECO:0000256" key="1">
    <source>
        <dbReference type="ARBA" id="ARBA00022490"/>
    </source>
</evidence>
<dbReference type="CDD" id="cd04466">
    <property type="entry name" value="S1_YloQ_GTPase"/>
    <property type="match status" value="1"/>
</dbReference>
<keyword evidence="1 10" id="KW-0963">Cytoplasm</keyword>
<gene>
    <name evidence="10 13" type="primary">rsgA</name>
    <name evidence="13" type="ORF">ACFPOH_05810</name>
</gene>
<comment type="subcellular location">
    <subcellularLocation>
        <location evidence="10">Cytoplasm</location>
    </subcellularLocation>
</comment>
<feature type="binding site" evidence="10">
    <location>
        <position position="255"/>
    </location>
    <ligand>
        <name>Zn(2+)</name>
        <dbReference type="ChEBI" id="CHEBI:29105"/>
    </ligand>
</feature>
<proteinExistence type="inferred from homology"/>
<dbReference type="PROSITE" id="PS51721">
    <property type="entry name" value="G_CP"/>
    <property type="match status" value="1"/>
</dbReference>
<keyword evidence="3 10" id="KW-0479">Metal-binding</keyword>
<dbReference type="SUPFAM" id="SSF52540">
    <property type="entry name" value="P-loop containing nucleoside triphosphate hydrolases"/>
    <property type="match status" value="1"/>
</dbReference>
<dbReference type="EC" id="3.6.1.-" evidence="10"/>
<accession>A0ABW0RAH8</accession>
<dbReference type="PANTHER" id="PTHR32120">
    <property type="entry name" value="SMALL RIBOSOMAL SUBUNIT BIOGENESIS GTPASE RSGA"/>
    <property type="match status" value="1"/>
</dbReference>
<dbReference type="Pfam" id="PF03193">
    <property type="entry name" value="RsgA_GTPase"/>
    <property type="match status" value="1"/>
</dbReference>
<dbReference type="InterPro" id="IPR004881">
    <property type="entry name" value="Ribosome_biogen_GTPase_RsgA"/>
</dbReference>
<keyword evidence="2 10" id="KW-0690">Ribosome biogenesis</keyword>
<keyword evidence="14" id="KW-1185">Reference proteome</keyword>
<dbReference type="PROSITE" id="PS50936">
    <property type="entry name" value="ENGC_GTPASE"/>
    <property type="match status" value="1"/>
</dbReference>
<dbReference type="SUPFAM" id="SSF50249">
    <property type="entry name" value="Nucleic acid-binding proteins"/>
    <property type="match status" value="1"/>
</dbReference>
<feature type="domain" description="CP-type G" evidence="12">
    <location>
        <begin position="64"/>
        <end position="224"/>
    </location>
</feature>
<comment type="caution">
    <text evidence="13">The sequence shown here is derived from an EMBL/GenBank/DDBJ whole genome shotgun (WGS) entry which is preliminary data.</text>
</comment>
<evidence type="ECO:0000259" key="12">
    <source>
        <dbReference type="PROSITE" id="PS51721"/>
    </source>
</evidence>
<keyword evidence="7 10" id="KW-0862">Zinc</keyword>
<keyword evidence="4 10" id="KW-0699">rRNA-binding</keyword>
<keyword evidence="6 10" id="KW-0378">Hydrolase</keyword>
<evidence type="ECO:0000256" key="6">
    <source>
        <dbReference type="ARBA" id="ARBA00022801"/>
    </source>
</evidence>
<dbReference type="Gene3D" id="3.40.50.300">
    <property type="entry name" value="P-loop containing nucleotide triphosphate hydrolases"/>
    <property type="match status" value="1"/>
</dbReference>
<protein>
    <recommendedName>
        <fullName evidence="10">Small ribosomal subunit biogenesis GTPase RsgA</fullName>
        <ecNumber evidence="10">3.6.1.-</ecNumber>
    </recommendedName>
</protein>
<evidence type="ECO:0000256" key="8">
    <source>
        <dbReference type="ARBA" id="ARBA00022884"/>
    </source>
</evidence>
<dbReference type="NCBIfam" id="TIGR00157">
    <property type="entry name" value="ribosome small subunit-dependent GTPase A"/>
    <property type="match status" value="1"/>
</dbReference>
<dbReference type="InterPro" id="IPR031944">
    <property type="entry name" value="RsgA_N"/>
</dbReference>
<sequence>MPNGQIRKALSGYYYVYDEGQLLQCRGRGVFRKRGEQPLVGDFVEYAKEKEGSDGVITKIFPRKNALIRPPIANVDQALLVFSVKEPDFNLILLDRFLVVLESHQVTPIICLTKMDLLLENEKEEIQQYIKIYQEIGYEVIDTYKHDPKLLEKLEPFLEGKTTVLAGQSGVGKSTLLNTLIPELNLKTGEISQTLGRGKHTTRHVELIEVAGGLVADTPGFSSFDFDHIEKEDLPSCFPEFERKKDECKFRGCLHLKEPKCAIKEGMESGEIQEFRYEHYLQFLQEIIDRKPRY</sequence>
<evidence type="ECO:0000313" key="13">
    <source>
        <dbReference type="EMBL" id="MFC5541296.1"/>
    </source>
</evidence>
<feature type="binding site" evidence="10">
    <location>
        <position position="261"/>
    </location>
    <ligand>
        <name>Zn(2+)</name>
        <dbReference type="ChEBI" id="CHEBI:29105"/>
    </ligand>
</feature>
<keyword evidence="9 10" id="KW-0342">GTP-binding</keyword>
<feature type="domain" description="EngC GTPase" evidence="11">
    <location>
        <begin position="73"/>
        <end position="222"/>
    </location>
</feature>
<evidence type="ECO:0000259" key="11">
    <source>
        <dbReference type="PROSITE" id="PS50936"/>
    </source>
</evidence>
<dbReference type="CDD" id="cd01854">
    <property type="entry name" value="YjeQ_EngC"/>
    <property type="match status" value="1"/>
</dbReference>
<feature type="binding site" evidence="10">
    <location>
        <begin position="167"/>
        <end position="175"/>
    </location>
    <ligand>
        <name>GTP</name>
        <dbReference type="ChEBI" id="CHEBI:37565"/>
    </ligand>
</feature>
<dbReference type="InterPro" id="IPR030378">
    <property type="entry name" value="G_CP_dom"/>
</dbReference>
<evidence type="ECO:0000256" key="10">
    <source>
        <dbReference type="HAMAP-Rule" id="MF_01820"/>
    </source>
</evidence>
<evidence type="ECO:0000313" key="14">
    <source>
        <dbReference type="Proteomes" id="UP001595978"/>
    </source>
</evidence>
<keyword evidence="8 10" id="KW-0694">RNA-binding</keyword>